<dbReference type="AlphaFoldDB" id="A0A8H6ASC7"/>
<dbReference type="RefSeq" id="XP_037191849.1">
    <property type="nucleotide sequence ID" value="XM_037338543.1"/>
</dbReference>
<dbReference type="PANTHER" id="PTHR43861">
    <property type="entry name" value="TRANS-ACONITATE 2-METHYLTRANSFERASE-RELATED"/>
    <property type="match status" value="1"/>
</dbReference>
<proteinExistence type="predicted"/>
<evidence type="ECO:0000313" key="5">
    <source>
        <dbReference type="Proteomes" id="UP000531561"/>
    </source>
</evidence>
<dbReference type="SUPFAM" id="SSF53335">
    <property type="entry name" value="S-adenosyl-L-methionine-dependent methyltransferases"/>
    <property type="match status" value="1"/>
</dbReference>
<organism evidence="4 5">
    <name type="scientific">Botrytis fragariae</name>
    <dbReference type="NCBI Taxonomy" id="1964551"/>
    <lineage>
        <taxon>Eukaryota</taxon>
        <taxon>Fungi</taxon>
        <taxon>Dikarya</taxon>
        <taxon>Ascomycota</taxon>
        <taxon>Pezizomycotina</taxon>
        <taxon>Leotiomycetes</taxon>
        <taxon>Helotiales</taxon>
        <taxon>Sclerotiniaceae</taxon>
        <taxon>Botrytis</taxon>
    </lineage>
</organism>
<keyword evidence="1" id="KW-0489">Methyltransferase</keyword>
<gene>
    <name evidence="4" type="ORF">Bfra_008180</name>
</gene>
<dbReference type="Pfam" id="PF13649">
    <property type="entry name" value="Methyltransf_25"/>
    <property type="match status" value="1"/>
</dbReference>
<dbReference type="InterPro" id="IPR041698">
    <property type="entry name" value="Methyltransf_25"/>
</dbReference>
<keyword evidence="5" id="KW-1185">Reference proteome</keyword>
<accession>A0A8H6ASC7</accession>
<keyword evidence="2" id="KW-0808">Transferase</keyword>
<dbReference type="Gene3D" id="3.40.50.150">
    <property type="entry name" value="Vaccinia Virus protein VP39"/>
    <property type="match status" value="1"/>
</dbReference>
<feature type="domain" description="Methyltransferase" evidence="3">
    <location>
        <begin position="41"/>
        <end position="146"/>
    </location>
</feature>
<dbReference type="CDD" id="cd02440">
    <property type="entry name" value="AdoMet_MTases"/>
    <property type="match status" value="1"/>
</dbReference>
<evidence type="ECO:0000256" key="2">
    <source>
        <dbReference type="ARBA" id="ARBA00022679"/>
    </source>
</evidence>
<evidence type="ECO:0000259" key="3">
    <source>
        <dbReference type="Pfam" id="PF13649"/>
    </source>
</evidence>
<sequence length="254" mass="28304">MSTQYDAIGANYDLFCDLSIQQIIHAAMMDHLGLIVQSKRILELACRTGFYTSEMLHMGASHVTAVDISSAMVPAAQIKIPVEMKDHVTFCTADCAQSSMWNEVHLRGQEGTFDMVVAAWFLNHAETREEIRRMFENKYLALKPGGVLIALTVNAPIIDSLQPNDPLSPRETHLGSVYDVIGIDEGGYKMPLSSVGMGENDIKFEFYFLQEEVHSQAAAEAGMGQLEWNVVFLGEEHLQMQVSRALSFIRARNC</sequence>
<dbReference type="PANTHER" id="PTHR43861:SF1">
    <property type="entry name" value="TRANS-ACONITATE 2-METHYLTRANSFERASE"/>
    <property type="match status" value="1"/>
</dbReference>
<dbReference type="GO" id="GO:0032259">
    <property type="term" value="P:methylation"/>
    <property type="evidence" value="ECO:0007669"/>
    <property type="project" value="UniProtKB-KW"/>
</dbReference>
<dbReference type="InterPro" id="IPR029063">
    <property type="entry name" value="SAM-dependent_MTases_sf"/>
</dbReference>
<evidence type="ECO:0000313" key="4">
    <source>
        <dbReference type="EMBL" id="KAF5872903.1"/>
    </source>
</evidence>
<reference evidence="4 5" key="1">
    <citation type="journal article" date="2020" name="Phytopathology">
        <title>A high-quality genome resource of Botrytis fragariae, a new and rapidly spreading fungal pathogen causing strawberry gray mold in the U.S.A.</title>
        <authorList>
            <person name="Wu Y."/>
            <person name="Saski C.A."/>
            <person name="Schnabel G."/>
            <person name="Xiao S."/>
            <person name="Hu M."/>
        </authorList>
    </citation>
    <scope>NUCLEOTIDE SEQUENCE [LARGE SCALE GENOMIC DNA]</scope>
    <source>
        <strain evidence="4 5">BVB16</strain>
    </source>
</reference>
<dbReference type="GeneID" id="59262235"/>
<name>A0A8H6ASC7_9HELO</name>
<dbReference type="OrthoDB" id="3647at2759"/>
<evidence type="ECO:0000256" key="1">
    <source>
        <dbReference type="ARBA" id="ARBA00022603"/>
    </source>
</evidence>
<dbReference type="GO" id="GO:0008168">
    <property type="term" value="F:methyltransferase activity"/>
    <property type="evidence" value="ECO:0007669"/>
    <property type="project" value="UniProtKB-KW"/>
</dbReference>
<dbReference type="EMBL" id="JABFCT010000009">
    <property type="protein sequence ID" value="KAF5872903.1"/>
    <property type="molecule type" value="Genomic_DNA"/>
</dbReference>
<protein>
    <recommendedName>
        <fullName evidence="3">Methyltransferase domain-containing protein</fullName>
    </recommendedName>
</protein>
<dbReference type="Proteomes" id="UP000531561">
    <property type="component" value="Unassembled WGS sequence"/>
</dbReference>
<comment type="caution">
    <text evidence="4">The sequence shown here is derived from an EMBL/GenBank/DDBJ whole genome shotgun (WGS) entry which is preliminary data.</text>
</comment>